<sequence>MNTQATGQLRPESTQHPEALNDFFRRMAELDTERQAATEAGLPALMRLADVAERDSGQAETVRLFLLGLYNGYRFPFNLVRLRGLDKALFDDCMAVLTLDARATAQEVHQYLDSGGERFERWARLAGGEQ</sequence>
<protein>
    <recommendedName>
        <fullName evidence="1">DUF7673 domain-containing protein</fullName>
    </recommendedName>
</protein>
<dbReference type="Pfam" id="PF24720">
    <property type="entry name" value="DUF7673"/>
    <property type="match status" value="1"/>
</dbReference>
<name>A0ABT1TJ70_9GAMM</name>
<keyword evidence="3" id="KW-1185">Reference proteome</keyword>
<dbReference type="EMBL" id="JANIBJ010000031">
    <property type="protein sequence ID" value="MCQ8105521.1"/>
    <property type="molecule type" value="Genomic_DNA"/>
</dbReference>
<accession>A0ABT1TJ70</accession>
<evidence type="ECO:0000313" key="2">
    <source>
        <dbReference type="EMBL" id="MCQ8105521.1"/>
    </source>
</evidence>
<organism evidence="2 3">
    <name type="scientific">Methylomonas subterranea</name>
    <dbReference type="NCBI Taxonomy" id="2952225"/>
    <lineage>
        <taxon>Bacteria</taxon>
        <taxon>Pseudomonadati</taxon>
        <taxon>Pseudomonadota</taxon>
        <taxon>Gammaproteobacteria</taxon>
        <taxon>Methylococcales</taxon>
        <taxon>Methylococcaceae</taxon>
        <taxon>Methylomonas</taxon>
    </lineage>
</organism>
<proteinExistence type="predicted"/>
<dbReference type="Proteomes" id="UP001524499">
    <property type="component" value="Unassembled WGS sequence"/>
</dbReference>
<evidence type="ECO:0000313" key="3">
    <source>
        <dbReference type="Proteomes" id="UP001524499"/>
    </source>
</evidence>
<reference evidence="2 3" key="1">
    <citation type="submission" date="2022-07" db="EMBL/GenBank/DDBJ databases">
        <title>Methylomonas rivi sp. nov., Methylomonas rosea sp. nov., Methylomonas aureus sp. nov. and Methylomonas subterranea sp. nov., four novel methanotrophs isolated from a freshwater creek and the deep terrestrial subsurface.</title>
        <authorList>
            <person name="Abin C."/>
            <person name="Sankaranarayanan K."/>
            <person name="Garner C."/>
            <person name="Sindelar R."/>
            <person name="Kotary K."/>
            <person name="Garner R."/>
            <person name="Barclay S."/>
            <person name="Lawson P."/>
            <person name="Krumholz L."/>
        </authorList>
    </citation>
    <scope>NUCLEOTIDE SEQUENCE [LARGE SCALE GENOMIC DNA]</scope>
    <source>
        <strain evidence="2 3">SURF-2</strain>
    </source>
</reference>
<feature type="domain" description="DUF7673" evidence="1">
    <location>
        <begin position="43"/>
        <end position="124"/>
    </location>
</feature>
<dbReference type="RefSeq" id="WP_256603527.1">
    <property type="nucleotide sequence ID" value="NZ_JANIBJ010000031.1"/>
</dbReference>
<dbReference type="InterPro" id="IPR056090">
    <property type="entry name" value="DUF7673"/>
</dbReference>
<comment type="caution">
    <text evidence="2">The sequence shown here is derived from an EMBL/GenBank/DDBJ whole genome shotgun (WGS) entry which is preliminary data.</text>
</comment>
<gene>
    <name evidence="2" type="ORF">NP590_15525</name>
</gene>
<evidence type="ECO:0000259" key="1">
    <source>
        <dbReference type="Pfam" id="PF24720"/>
    </source>
</evidence>